<dbReference type="Gene3D" id="3.60.10.10">
    <property type="entry name" value="Endonuclease/exonuclease/phosphatase"/>
    <property type="match status" value="1"/>
</dbReference>
<keyword evidence="2" id="KW-1185">Reference proteome</keyword>
<name>A0A9Q1LIR5_9SOLA</name>
<proteinExistence type="predicted"/>
<evidence type="ECO:0000313" key="2">
    <source>
        <dbReference type="Proteomes" id="UP001152561"/>
    </source>
</evidence>
<dbReference type="PANTHER" id="PTHR12121">
    <property type="entry name" value="CARBON CATABOLITE REPRESSOR PROTEIN 4"/>
    <property type="match status" value="1"/>
</dbReference>
<gene>
    <name evidence="1" type="ORF">K7X08_034407</name>
</gene>
<dbReference type="PANTHER" id="PTHR12121:SF74">
    <property type="entry name" value="CARBON CATABOLITE REPRESSOR PROTEIN 4 HOMOLOG 5"/>
    <property type="match status" value="1"/>
</dbReference>
<dbReference type="InterPro" id="IPR036691">
    <property type="entry name" value="Endo/exonu/phosph_ase_sf"/>
</dbReference>
<dbReference type="InterPro" id="IPR050410">
    <property type="entry name" value="CCR4/nocturin_mRNA_transcr"/>
</dbReference>
<reference evidence="2" key="1">
    <citation type="journal article" date="2023" name="Proc. Natl. Acad. Sci. U.S.A.">
        <title>Genomic and structural basis for evolution of tropane alkaloid biosynthesis.</title>
        <authorList>
            <person name="Wanga Y.-J."/>
            <person name="Taina T."/>
            <person name="Yua J.-Y."/>
            <person name="Lia J."/>
            <person name="Xua B."/>
            <person name="Chenc J."/>
            <person name="D'Auriad J.C."/>
            <person name="Huanga J.-P."/>
            <person name="Huanga S.-X."/>
        </authorList>
    </citation>
    <scope>NUCLEOTIDE SEQUENCE [LARGE SCALE GENOMIC DNA]</scope>
    <source>
        <strain evidence="2">cv. KIB-2019</strain>
    </source>
</reference>
<dbReference type="SUPFAM" id="SSF56219">
    <property type="entry name" value="DNase I-like"/>
    <property type="match status" value="1"/>
</dbReference>
<protein>
    <recommendedName>
        <fullName evidence="3">Endonuclease/exonuclease/phosphatase domain-containing protein</fullName>
    </recommendedName>
</protein>
<organism evidence="1 2">
    <name type="scientific">Anisodus acutangulus</name>
    <dbReference type="NCBI Taxonomy" id="402998"/>
    <lineage>
        <taxon>Eukaryota</taxon>
        <taxon>Viridiplantae</taxon>
        <taxon>Streptophyta</taxon>
        <taxon>Embryophyta</taxon>
        <taxon>Tracheophyta</taxon>
        <taxon>Spermatophyta</taxon>
        <taxon>Magnoliopsida</taxon>
        <taxon>eudicotyledons</taxon>
        <taxon>Gunneridae</taxon>
        <taxon>Pentapetalae</taxon>
        <taxon>asterids</taxon>
        <taxon>lamiids</taxon>
        <taxon>Solanales</taxon>
        <taxon>Solanaceae</taxon>
        <taxon>Solanoideae</taxon>
        <taxon>Hyoscyameae</taxon>
        <taxon>Anisodus</taxon>
    </lineage>
</organism>
<dbReference type="OrthoDB" id="428734at2759"/>
<accession>A0A9Q1LIR5</accession>
<dbReference type="Proteomes" id="UP001152561">
    <property type="component" value="Unassembled WGS sequence"/>
</dbReference>
<evidence type="ECO:0000313" key="1">
    <source>
        <dbReference type="EMBL" id="KAJ8536006.1"/>
    </source>
</evidence>
<dbReference type="AlphaFoldDB" id="A0A9Q1LIR5"/>
<evidence type="ECO:0008006" key="3">
    <source>
        <dbReference type="Google" id="ProtNLM"/>
    </source>
</evidence>
<comment type="caution">
    <text evidence="1">The sequence shown here is derived from an EMBL/GenBank/DDBJ whole genome shotgun (WGS) entry which is preliminary data.</text>
</comment>
<dbReference type="EMBL" id="JAJAGQ010000018">
    <property type="protein sequence ID" value="KAJ8536006.1"/>
    <property type="molecule type" value="Genomic_DNA"/>
</dbReference>
<sequence length="99" mass="10941">MGVQYFGTANCMMNVKSSSKDISASNSDQFVMVVQMFAVRSVSSRFLVGNIHVLYNPNRGDIKLGQVRLFLESAQRLSQEWGDIPVVLAGDLNSMPQVI</sequence>
<dbReference type="GO" id="GO:0000175">
    <property type="term" value="F:3'-5'-RNA exonuclease activity"/>
    <property type="evidence" value="ECO:0007669"/>
    <property type="project" value="TreeGrafter"/>
</dbReference>